<name>F0ZWR0_DICPU</name>
<dbReference type="KEGG" id="dpp:DICPUDRAFT_82508"/>
<dbReference type="RefSeq" id="XP_003291855.1">
    <property type="nucleotide sequence ID" value="XM_003291807.1"/>
</dbReference>
<dbReference type="FunCoup" id="F0ZWR0">
    <property type="interactions" value="937"/>
</dbReference>
<dbReference type="OMA" id="NISCEIY"/>
<dbReference type="EMBL" id="GL871241">
    <property type="protein sequence ID" value="EGC31627.1"/>
    <property type="molecule type" value="Genomic_DNA"/>
</dbReference>
<dbReference type="OrthoDB" id="10690484at2759"/>
<dbReference type="Proteomes" id="UP000001064">
    <property type="component" value="Unassembled WGS sequence"/>
</dbReference>
<dbReference type="eggNOG" id="ENOG502RHUQ">
    <property type="taxonomic scope" value="Eukaryota"/>
</dbReference>
<gene>
    <name evidence="1" type="ORF">DICPUDRAFT_82508</name>
</gene>
<keyword evidence="2" id="KW-1185">Reference proteome</keyword>
<protein>
    <submittedName>
        <fullName evidence="1">Uncharacterized protein</fullName>
    </submittedName>
</protein>
<reference evidence="2" key="1">
    <citation type="journal article" date="2011" name="Genome Biol.">
        <title>Comparative genomics of the social amoebae Dictyostelium discoideum and Dictyostelium purpureum.</title>
        <authorList>
            <consortium name="US DOE Joint Genome Institute (JGI-PGF)"/>
            <person name="Sucgang R."/>
            <person name="Kuo A."/>
            <person name="Tian X."/>
            <person name="Salerno W."/>
            <person name="Parikh A."/>
            <person name="Feasley C.L."/>
            <person name="Dalin E."/>
            <person name="Tu H."/>
            <person name="Huang E."/>
            <person name="Barry K."/>
            <person name="Lindquist E."/>
            <person name="Shapiro H."/>
            <person name="Bruce D."/>
            <person name="Schmutz J."/>
            <person name="Salamov A."/>
            <person name="Fey P."/>
            <person name="Gaudet P."/>
            <person name="Anjard C."/>
            <person name="Babu M.M."/>
            <person name="Basu S."/>
            <person name="Bushmanova Y."/>
            <person name="van der Wel H."/>
            <person name="Katoh-Kurasawa M."/>
            <person name="Dinh C."/>
            <person name="Coutinho P.M."/>
            <person name="Saito T."/>
            <person name="Elias M."/>
            <person name="Schaap P."/>
            <person name="Kay R.R."/>
            <person name="Henrissat B."/>
            <person name="Eichinger L."/>
            <person name="Rivero F."/>
            <person name="Putnam N.H."/>
            <person name="West C.M."/>
            <person name="Loomis W.F."/>
            <person name="Chisholm R.L."/>
            <person name="Shaulsky G."/>
            <person name="Strassmann J.E."/>
            <person name="Queller D.C."/>
            <person name="Kuspa A."/>
            <person name="Grigoriev I.V."/>
        </authorList>
    </citation>
    <scope>NUCLEOTIDE SEQUENCE [LARGE SCALE GENOMIC DNA]</scope>
    <source>
        <strain evidence="2">QSDP1</strain>
    </source>
</reference>
<proteinExistence type="predicted"/>
<dbReference type="GeneID" id="10505597"/>
<evidence type="ECO:0000313" key="1">
    <source>
        <dbReference type="EMBL" id="EGC31627.1"/>
    </source>
</evidence>
<dbReference type="VEuPathDB" id="AmoebaDB:DICPUDRAFT_82508"/>
<dbReference type="InParanoid" id="F0ZWR0"/>
<accession>F0ZWR0</accession>
<organism evidence="1 2">
    <name type="scientific">Dictyostelium purpureum</name>
    <name type="common">Slime mold</name>
    <dbReference type="NCBI Taxonomy" id="5786"/>
    <lineage>
        <taxon>Eukaryota</taxon>
        <taxon>Amoebozoa</taxon>
        <taxon>Evosea</taxon>
        <taxon>Eumycetozoa</taxon>
        <taxon>Dictyostelia</taxon>
        <taxon>Dictyosteliales</taxon>
        <taxon>Dictyosteliaceae</taxon>
        <taxon>Dictyostelium</taxon>
    </lineage>
</organism>
<sequence>MGYPNAELFNNNGPKYKCFEEEKKIISLLDFLVKDEYIKYNIIDALETIKILMVLKFSNGSLINTTSSNLFLKLKNILLSEENEEDFNRTKSNLCCDSTSPLNDNNSLSLFFKDNIENTLFLKYFKQYNFQFKKKPIYSSDELNKGFLTQTVDLNILNDQIPSPYDLLKEYVGQIEIFLKEKENVHSIVFLDCFNFKSFDQKLKHTIEMLDYLQLRVFIEQQLLTSQTPSINQDTPKELEHYSSFSNNHTVININENGSYSSASSYNSQKKDQETKSNSKSKIRLSIFEILKKRKSNFYSTEDIPFDNYNESCKEESPMKNIELSVISSPCHTPNSHFDTYEEAPPPYSEIDNPNYCYTNDSNSNEILQDCVVPIEESVFETLPSYGFTNTDKMSDINTLNIDEKFFERYSDNQLIEDDLINKELVQILYNFRKIPDSIGQDIVSQFISEIGAINILDVHLPSYLNILKLLKIILKPSKSPFEESNNRTYQIFNSGIIGALTNIMSKRIGYSTDNPDFYNILQEIAKILSNYLALSVHENLIVHSEIASGLIPCLISILDIDPSLKYYILLAGFITKLFDPSQKCLKKFKKKFTNNTDIFYILLSNFFKNINNYNKSLQILNIIVFLAKIERKKYKEVIEILEIQNQLEFMKEFKKIYKKSKLKRKDLNNCIERTLQLFNYQDSYYLNDFTQEQFAFEEVPSNEYNLNEENSNNEFFDQDFINDHSEYQNQNEEDYYSEEDILNDQDFNLYSSKEIQSLSMNDPCNDGFSWENF</sequence>
<dbReference type="AlphaFoldDB" id="F0ZWR0"/>
<evidence type="ECO:0000313" key="2">
    <source>
        <dbReference type="Proteomes" id="UP000001064"/>
    </source>
</evidence>